<evidence type="ECO:0000313" key="2">
    <source>
        <dbReference type="Proteomes" id="UP000595814"/>
    </source>
</evidence>
<keyword evidence="2" id="KW-1185">Reference proteome</keyword>
<dbReference type="Proteomes" id="UP000595814">
    <property type="component" value="Chromosome"/>
</dbReference>
<reference evidence="1 2" key="1">
    <citation type="journal article" date="2022" name="Int. J. Syst. Evol. Microbiol.">
        <title>Miniphocaeibacter halophilus sp. nov., an ammonium-tolerant acetate-producing bacterium isolated from a biogas system.</title>
        <authorList>
            <person name="Schnurer A."/>
            <person name="Singh A."/>
            <person name="Bi S."/>
            <person name="Qiao W."/>
            <person name="Westerholm M."/>
        </authorList>
    </citation>
    <scope>NUCLEOTIDE SEQUENCE [LARGE SCALE GENOMIC DNA]</scope>
    <source>
        <strain evidence="1 2">AMB_01</strain>
    </source>
</reference>
<dbReference type="EMBL" id="CP066744">
    <property type="protein sequence ID" value="QQK07635.1"/>
    <property type="molecule type" value="Genomic_DNA"/>
</dbReference>
<evidence type="ECO:0000313" key="1">
    <source>
        <dbReference type="EMBL" id="QQK07635.1"/>
    </source>
</evidence>
<name>A0AC61MSQ5_9FIRM</name>
<sequence length="129" mass="15233">MDIILLIILIVAFTIYNSNKKINKEKKKNVKRTEPIKNNEHIYSKNKKKSKTKNITKAKKIENELLLRENIKENIEEIISSSIKLDNIVARDTLKEDIIKVEILGDIKKDFKNNPKKAFIYSEIFNRKY</sequence>
<gene>
    <name evidence="1" type="ORF">JFY71_10120</name>
</gene>
<protein>
    <submittedName>
        <fullName evidence="1">Uncharacterized protein</fullName>
    </submittedName>
</protein>
<organism evidence="1 2">
    <name type="scientific">Miniphocaeibacter halophilus</name>
    <dbReference type="NCBI Taxonomy" id="2931922"/>
    <lineage>
        <taxon>Bacteria</taxon>
        <taxon>Bacillati</taxon>
        <taxon>Bacillota</taxon>
        <taxon>Tissierellia</taxon>
        <taxon>Tissierellales</taxon>
        <taxon>Peptoniphilaceae</taxon>
        <taxon>Miniphocaeibacter</taxon>
    </lineage>
</organism>
<accession>A0AC61MSQ5</accession>
<proteinExistence type="predicted"/>